<dbReference type="Proteomes" id="UP001152797">
    <property type="component" value="Unassembled WGS sequence"/>
</dbReference>
<dbReference type="SMART" id="SM01117">
    <property type="entry name" value="Cyt-b5"/>
    <property type="match status" value="1"/>
</dbReference>
<dbReference type="GO" id="GO:0032259">
    <property type="term" value="P:methylation"/>
    <property type="evidence" value="ECO:0007669"/>
    <property type="project" value="UniProtKB-KW"/>
</dbReference>
<dbReference type="InterPro" id="IPR041698">
    <property type="entry name" value="Methyltransf_25"/>
</dbReference>
<dbReference type="PANTHER" id="PTHR46098:SF1">
    <property type="entry name" value="TRNA (CYTOSINE(38)-C(5))-METHYLTRANSFERASE"/>
    <property type="match status" value="1"/>
</dbReference>
<keyword evidence="1 7" id="KW-0489">Methyltransferase</keyword>
<dbReference type="AlphaFoldDB" id="A0A9P1FP25"/>
<dbReference type="PRINTS" id="PR00363">
    <property type="entry name" value="CYTOCHROMEB5"/>
</dbReference>
<proteinExistence type="inferred from homology"/>
<protein>
    <submittedName>
        <fullName evidence="11">Neurofilament heavy polypeptide</fullName>
    </submittedName>
</protein>
<keyword evidence="6" id="KW-0408">Iron</keyword>
<dbReference type="Gene3D" id="2.60.120.620">
    <property type="entry name" value="q2cbj1_9rhob like domain"/>
    <property type="match status" value="1"/>
</dbReference>
<dbReference type="InterPro" id="IPR050750">
    <property type="entry name" value="C5-MTase"/>
</dbReference>
<dbReference type="InterPro" id="IPR001199">
    <property type="entry name" value="Cyt_B5-like_heme/steroid-bd"/>
</dbReference>
<dbReference type="OrthoDB" id="66144at2759"/>
<evidence type="ECO:0000256" key="5">
    <source>
        <dbReference type="ARBA" id="ARBA00022723"/>
    </source>
</evidence>
<comment type="caution">
    <text evidence="9">The sequence shown here is derived from an EMBL/GenBank/DDBJ whole genome shotgun (WGS) entry which is preliminary data.</text>
</comment>
<evidence type="ECO:0000313" key="12">
    <source>
        <dbReference type="Proteomes" id="UP001152797"/>
    </source>
</evidence>
<dbReference type="Gene3D" id="3.10.120.10">
    <property type="entry name" value="Cytochrome b5-like heme/steroid binding domain"/>
    <property type="match status" value="1"/>
</dbReference>
<evidence type="ECO:0000256" key="3">
    <source>
        <dbReference type="ARBA" id="ARBA00022679"/>
    </source>
</evidence>
<evidence type="ECO:0000256" key="7">
    <source>
        <dbReference type="PROSITE-ProRule" id="PRU01016"/>
    </source>
</evidence>
<dbReference type="GO" id="GO:0005634">
    <property type="term" value="C:nucleus"/>
    <property type="evidence" value="ECO:0007669"/>
    <property type="project" value="TreeGrafter"/>
</dbReference>
<reference evidence="9" key="1">
    <citation type="submission" date="2022-10" db="EMBL/GenBank/DDBJ databases">
        <authorList>
            <person name="Chen Y."/>
            <person name="Dougan E. K."/>
            <person name="Chan C."/>
            <person name="Rhodes N."/>
            <person name="Thang M."/>
        </authorList>
    </citation>
    <scope>NUCLEOTIDE SEQUENCE</scope>
</reference>
<reference evidence="10" key="2">
    <citation type="submission" date="2024-04" db="EMBL/GenBank/DDBJ databases">
        <authorList>
            <person name="Chen Y."/>
            <person name="Shah S."/>
            <person name="Dougan E. K."/>
            <person name="Thang M."/>
            <person name="Chan C."/>
        </authorList>
    </citation>
    <scope>NUCLEOTIDE SEQUENCE [LARGE SCALE GENOMIC DNA]</scope>
</reference>
<keyword evidence="3 7" id="KW-0808">Transferase</keyword>
<keyword evidence="5" id="KW-0479">Metal-binding</keyword>
<evidence type="ECO:0000313" key="10">
    <source>
        <dbReference type="EMBL" id="CAL1137769.1"/>
    </source>
</evidence>
<dbReference type="GO" id="GO:0020037">
    <property type="term" value="F:heme binding"/>
    <property type="evidence" value="ECO:0007669"/>
    <property type="project" value="InterPro"/>
</dbReference>
<dbReference type="SUPFAM" id="SSF53335">
    <property type="entry name" value="S-adenosyl-L-methionine-dependent methyltransferases"/>
    <property type="match status" value="2"/>
</dbReference>
<dbReference type="InterPro" id="IPR001525">
    <property type="entry name" value="C5_MeTfrase"/>
</dbReference>
<evidence type="ECO:0000313" key="11">
    <source>
        <dbReference type="EMBL" id="CAL4771706.1"/>
    </source>
</evidence>
<dbReference type="GO" id="GO:0008168">
    <property type="term" value="F:methyltransferase activity"/>
    <property type="evidence" value="ECO:0007669"/>
    <property type="project" value="UniProtKB-KW"/>
</dbReference>
<dbReference type="EMBL" id="CAMXCT020000887">
    <property type="protein sequence ID" value="CAL1137769.1"/>
    <property type="molecule type" value="Genomic_DNA"/>
</dbReference>
<organism evidence="9">
    <name type="scientific">Cladocopium goreaui</name>
    <dbReference type="NCBI Taxonomy" id="2562237"/>
    <lineage>
        <taxon>Eukaryota</taxon>
        <taxon>Sar</taxon>
        <taxon>Alveolata</taxon>
        <taxon>Dinophyceae</taxon>
        <taxon>Suessiales</taxon>
        <taxon>Symbiodiniaceae</taxon>
        <taxon>Cladocopium</taxon>
    </lineage>
</organism>
<evidence type="ECO:0000256" key="4">
    <source>
        <dbReference type="ARBA" id="ARBA00022691"/>
    </source>
</evidence>
<dbReference type="PROSITE" id="PS51679">
    <property type="entry name" value="SAM_MT_C5"/>
    <property type="match status" value="1"/>
</dbReference>
<dbReference type="InterPro" id="IPR029063">
    <property type="entry name" value="SAM-dependent_MTases_sf"/>
</dbReference>
<keyword evidence="12" id="KW-1185">Reference proteome</keyword>
<keyword evidence="2" id="KW-0349">Heme</keyword>
<evidence type="ECO:0000313" key="9">
    <source>
        <dbReference type="EMBL" id="CAI3984394.1"/>
    </source>
</evidence>
<dbReference type="InterPro" id="IPR036400">
    <property type="entry name" value="Cyt_B5-like_heme/steroid_sf"/>
</dbReference>
<dbReference type="Pfam" id="PF00173">
    <property type="entry name" value="Cyt-b5"/>
    <property type="match status" value="1"/>
</dbReference>
<dbReference type="EMBL" id="CAMXCT010000887">
    <property type="protein sequence ID" value="CAI3984394.1"/>
    <property type="molecule type" value="Genomic_DNA"/>
</dbReference>
<evidence type="ECO:0000256" key="6">
    <source>
        <dbReference type="ARBA" id="ARBA00023004"/>
    </source>
</evidence>
<evidence type="ECO:0000256" key="2">
    <source>
        <dbReference type="ARBA" id="ARBA00022617"/>
    </source>
</evidence>
<dbReference type="Pfam" id="PF13649">
    <property type="entry name" value="Methyltransf_25"/>
    <property type="match status" value="1"/>
</dbReference>
<dbReference type="PANTHER" id="PTHR46098">
    <property type="entry name" value="TRNA (CYTOSINE(38)-C(5))-METHYLTRANSFERASE"/>
    <property type="match status" value="1"/>
</dbReference>
<dbReference type="EMBL" id="CAMXCT030000887">
    <property type="protein sequence ID" value="CAL4771706.1"/>
    <property type="molecule type" value="Genomic_DNA"/>
</dbReference>
<keyword evidence="4 7" id="KW-0949">S-adenosyl-L-methionine</keyword>
<dbReference type="PROSITE" id="PS00191">
    <property type="entry name" value="CYTOCHROME_B5_1"/>
    <property type="match status" value="1"/>
</dbReference>
<dbReference type="Gene3D" id="3.40.50.150">
    <property type="entry name" value="Vaccinia Virus protein VP39"/>
    <property type="match status" value="2"/>
</dbReference>
<name>A0A9P1FP25_9DINO</name>
<feature type="domain" description="Cytochrome b5 heme-binding" evidence="8">
    <location>
        <begin position="214"/>
        <end position="272"/>
    </location>
</feature>
<dbReference type="SUPFAM" id="SSF55856">
    <property type="entry name" value="Cytochrome b5-like heme/steroid binding domain"/>
    <property type="match status" value="1"/>
</dbReference>
<evidence type="ECO:0000259" key="8">
    <source>
        <dbReference type="PROSITE" id="PS50255"/>
    </source>
</evidence>
<dbReference type="PROSITE" id="PS50255">
    <property type="entry name" value="CYTOCHROME_B5_2"/>
    <property type="match status" value="1"/>
</dbReference>
<sequence>MDWPQPPRPGLRPTLATVTVPAVCGVTEISEMSAGSEGSEERFLRCSWSEMPEEVPDSFGGVKLLEQIRDTLRKHDQPLPLSVLGSALEWTSEQRAVHGRLASFLRRQPELSGGFVGEAKMRILPRLLGWDLKKCWEGDWQRPKSLKSLRALEFFSGIGGLRAAFHRACTLAGQSMDPSAMSEWVNIESSPLANEVYSSNFHVPYEPLLPKDIRRVEQAEEVAKHNTDKDCWVIVGDQVLDVTNFLSEHPGGKKSIMMFAGKDATEEFDMLHDRKVIKKYGIDEGTVVEGADLWLMSPPCQPYTRMGLQRDLEDRRAKPLLHLTELVPKLQQPPQAILLENVVGFETSGSFQVLSQALCGAGMEVHQFSLSPLQLGIPNRRPRIYVLACQSEHPIVHPLKTEFPGRSLDTAPNRQLVEYLQAEDIDAESTCVPERLLELLWDQGQRWEVVTGQSTSSSTFTSGYTTACYEAHRFGPLLACLTGSRGEDARPRVLPGGRIQRLVEPGEDLRQRSSACKQSYKLIGDSISVDVVAELLRYLLFEKTSAQKKSREFFFRRDGGGAKPRFPGEGAKSDHLSDRADRVKVCAHLQTDPKMQELKHKTRYVLSRKEELEKLADAEDSAAGPLSVSPFVPCAASRIPYILQAARLGPEDVLWDLGCGDGVVLIEAAKRCGCRCVGLDIDQPCIDLARARAAEAGVEQLCSWMRCDMLQLPQGTLAGALALPPATVALAFLTAHGLVRLAKWLHQEWQQGSSRGLRVVTCVESLDSAVDFMEADALFADTNELCWPVCRDLERWGVFVVPPFGEEISTWSASSKPLQLLRCEAEATEAALLRALPEADVQRLDELGRALLAEAQDEEGVDLFATSEAGFHKAAEAALHRLEQHRVLYLHSLDVGRRLSETDRQFLADLEGQLLSLIRSEDATRWGLLSHRSVALRSLEYHAYTDGGSVMDPEHRDDGSLLTISVLLSRSEDFRGGAFSTFNGNERVEHPMQRGDGVLFLSEKRHNVSGVEGDRRTLVLELWDGPRNQHSRHD</sequence>
<dbReference type="GO" id="GO:0046872">
    <property type="term" value="F:metal ion binding"/>
    <property type="evidence" value="ECO:0007669"/>
    <property type="project" value="UniProtKB-KW"/>
</dbReference>
<dbReference type="PRINTS" id="PR00105">
    <property type="entry name" value="C5METTRFRASE"/>
</dbReference>
<dbReference type="Pfam" id="PF00145">
    <property type="entry name" value="DNA_methylase"/>
    <property type="match status" value="1"/>
</dbReference>
<feature type="active site" evidence="7">
    <location>
        <position position="300"/>
    </location>
</feature>
<evidence type="ECO:0000256" key="1">
    <source>
        <dbReference type="ARBA" id="ARBA00022603"/>
    </source>
</evidence>
<dbReference type="CDD" id="cd02440">
    <property type="entry name" value="AdoMet_MTases"/>
    <property type="match status" value="1"/>
</dbReference>
<accession>A0A9P1FP25</accession>
<gene>
    <name evidence="9" type="ORF">C1SCF055_LOCUS11936</name>
</gene>
<comment type="similarity">
    <text evidence="7">Belongs to the class I-like SAM-binding methyltransferase superfamily. C5-methyltransferase family.</text>
</comment>
<dbReference type="InterPro" id="IPR018506">
    <property type="entry name" value="Cyt_B5_heme-BS"/>
</dbReference>